<accession>A0A2P5ANQ6</accession>
<keyword evidence="2" id="KW-1185">Reference proteome</keyword>
<evidence type="ECO:0000313" key="1">
    <source>
        <dbReference type="EMBL" id="PON38186.1"/>
    </source>
</evidence>
<dbReference type="STRING" id="3476.A0A2P5ANQ6"/>
<comment type="caution">
    <text evidence="1">The sequence shown here is derived from an EMBL/GenBank/DDBJ whole genome shotgun (WGS) entry which is preliminary data.</text>
</comment>
<organism evidence="1 2">
    <name type="scientific">Parasponia andersonii</name>
    <name type="common">Sponia andersonii</name>
    <dbReference type="NCBI Taxonomy" id="3476"/>
    <lineage>
        <taxon>Eukaryota</taxon>
        <taxon>Viridiplantae</taxon>
        <taxon>Streptophyta</taxon>
        <taxon>Embryophyta</taxon>
        <taxon>Tracheophyta</taxon>
        <taxon>Spermatophyta</taxon>
        <taxon>Magnoliopsida</taxon>
        <taxon>eudicotyledons</taxon>
        <taxon>Gunneridae</taxon>
        <taxon>Pentapetalae</taxon>
        <taxon>rosids</taxon>
        <taxon>fabids</taxon>
        <taxon>Rosales</taxon>
        <taxon>Cannabaceae</taxon>
        <taxon>Parasponia</taxon>
    </lineage>
</organism>
<gene>
    <name evidence="1" type="ORF">PanWU01x14_314790</name>
</gene>
<name>A0A2P5ANQ6_PARAD</name>
<protein>
    <submittedName>
        <fullName evidence="1">Uncharacterized protein</fullName>
    </submittedName>
</protein>
<sequence length="144" mass="16278">MEAHSILSDLLKKEEILWRQKSHVQWMSDGDRLDIANILTAKFRELFSSQPVTCPTDLSDLQLPKVDISLLNDFLAIPSHEDISKVLSAINQNKAPCSNGMAGIFFNTYWEIVKNDVIYAVQDFFVSGSLLLKLNESNIILIPK</sequence>
<reference evidence="2" key="1">
    <citation type="submission" date="2016-06" db="EMBL/GenBank/DDBJ databases">
        <title>Parallel loss of symbiosis genes in relatives of nitrogen-fixing non-legume Parasponia.</title>
        <authorList>
            <person name="Van Velzen R."/>
            <person name="Holmer R."/>
            <person name="Bu F."/>
            <person name="Rutten L."/>
            <person name="Van Zeijl A."/>
            <person name="Liu W."/>
            <person name="Santuari L."/>
            <person name="Cao Q."/>
            <person name="Sharma T."/>
            <person name="Shen D."/>
            <person name="Roswanjaya Y."/>
            <person name="Wardhani T."/>
            <person name="Kalhor M.S."/>
            <person name="Jansen J."/>
            <person name="Van den Hoogen J."/>
            <person name="Gungor B."/>
            <person name="Hartog M."/>
            <person name="Hontelez J."/>
            <person name="Verver J."/>
            <person name="Yang W.-C."/>
            <person name="Schijlen E."/>
            <person name="Repin R."/>
            <person name="Schilthuizen M."/>
            <person name="Schranz E."/>
            <person name="Heidstra R."/>
            <person name="Miyata K."/>
            <person name="Fedorova E."/>
            <person name="Kohlen W."/>
            <person name="Bisseling T."/>
            <person name="Smit S."/>
            <person name="Geurts R."/>
        </authorList>
    </citation>
    <scope>NUCLEOTIDE SEQUENCE [LARGE SCALE GENOMIC DNA]</scope>
    <source>
        <strain evidence="2">cv. WU1-14</strain>
    </source>
</reference>
<dbReference type="AlphaFoldDB" id="A0A2P5ANQ6"/>
<proteinExistence type="predicted"/>
<evidence type="ECO:0000313" key="2">
    <source>
        <dbReference type="Proteomes" id="UP000237105"/>
    </source>
</evidence>
<dbReference type="OrthoDB" id="1435533at2759"/>
<feature type="non-terminal residue" evidence="1">
    <location>
        <position position="144"/>
    </location>
</feature>
<dbReference type="EMBL" id="JXTB01000504">
    <property type="protein sequence ID" value="PON38186.1"/>
    <property type="molecule type" value="Genomic_DNA"/>
</dbReference>
<dbReference type="Proteomes" id="UP000237105">
    <property type="component" value="Unassembled WGS sequence"/>
</dbReference>